<dbReference type="eggNOG" id="ENOG50316ZN">
    <property type="taxonomic scope" value="Bacteria"/>
</dbReference>
<reference evidence="2" key="2">
    <citation type="submission" date="2006-03" db="EMBL/GenBank/DDBJ databases">
        <title>Complete sequence of Chromosome 1 of Burkholderia xenovorans LB400.</title>
        <authorList>
            <consortium name="US DOE Joint Genome Institute"/>
            <person name="Copeland A."/>
            <person name="Lucas S."/>
            <person name="Lapidus A."/>
            <person name="Barry K."/>
            <person name="Detter J.C."/>
            <person name="Glavina del Rio T."/>
            <person name="Hammon N."/>
            <person name="Israni S."/>
            <person name="Pitluck S."/>
            <person name="Chain P."/>
            <person name="Malfatti S."/>
            <person name="Shin M."/>
            <person name="Vergez L."/>
            <person name="Schmutz J."/>
            <person name="Larimer F."/>
            <person name="Land M."/>
            <person name="Kyrpides N."/>
            <person name="Lykidis A."/>
            <person name="Richardson P."/>
        </authorList>
    </citation>
    <scope>NUCLEOTIDE SEQUENCE</scope>
    <source>
        <strain evidence="2">LB400</strain>
    </source>
</reference>
<name>Q13ZX2_PARXL</name>
<dbReference type="RefSeq" id="WP_011488032.1">
    <property type="nucleotide sequence ID" value="NC_007951.1"/>
</dbReference>
<evidence type="ECO:0000313" key="3">
    <source>
        <dbReference type="Proteomes" id="UP000001817"/>
    </source>
</evidence>
<evidence type="ECO:0000313" key="2">
    <source>
        <dbReference type="EMBL" id="ABE30367.1"/>
    </source>
</evidence>
<gene>
    <name evidence="2" type="ORF">Bxe_A2614</name>
    <name evidence="1" type="ORF">Bxe_A4539</name>
</gene>
<dbReference type="Proteomes" id="UP000001817">
    <property type="component" value="Chromosome 1"/>
</dbReference>
<dbReference type="OrthoDB" id="9032887at2"/>
<keyword evidence="3" id="KW-1185">Reference proteome</keyword>
<dbReference type="EMBL" id="CP000270">
    <property type="protein sequence ID" value="ABE30367.1"/>
    <property type="molecule type" value="Genomic_DNA"/>
</dbReference>
<dbReference type="KEGG" id="bxb:DR64_308"/>
<reference evidence="2 3" key="1">
    <citation type="journal article" date="2006" name="Proc. Natl. Acad. Sci. U.S.A.">
        <title>Burkholderia xenovorans LB400 harbors a multi-replicon, 9.73-Mbp genome shaped for versatility.</title>
        <authorList>
            <person name="Chain P.S."/>
            <person name="Denef V.J."/>
            <person name="Konstantinidis K.T."/>
            <person name="Vergez L.M."/>
            <person name="Agullo L."/>
            <person name="Reyes V.L."/>
            <person name="Hauser L."/>
            <person name="Cordova M."/>
            <person name="Gomez L."/>
            <person name="Gonzalez M."/>
            <person name="Land M."/>
            <person name="Lao V."/>
            <person name="Larimer F."/>
            <person name="LiPuma J.J."/>
            <person name="Mahenthiralingam E."/>
            <person name="Malfatti S.A."/>
            <person name="Marx C.J."/>
            <person name="Parnell J.J."/>
            <person name="Ramette A."/>
            <person name="Richardson P."/>
            <person name="Seeger M."/>
            <person name="Smith D."/>
            <person name="Spilker T."/>
            <person name="Sul W.J."/>
            <person name="Tsoi T.V."/>
            <person name="Ulrich L.E."/>
            <person name="Zhulin I.B."/>
            <person name="Tiedje J.M."/>
        </authorList>
    </citation>
    <scope>NUCLEOTIDE SEQUENCE [LARGE SCALE GENOMIC DNA]</scope>
    <source>
        <strain evidence="2 3">LB400</strain>
    </source>
</reference>
<dbReference type="PATRIC" id="fig|266265.5.peg.1874"/>
<organism evidence="2 3">
    <name type="scientific">Paraburkholderia xenovorans (strain LB400)</name>
    <dbReference type="NCBI Taxonomy" id="266265"/>
    <lineage>
        <taxon>Bacteria</taxon>
        <taxon>Pseudomonadati</taxon>
        <taxon>Pseudomonadota</taxon>
        <taxon>Betaproteobacteria</taxon>
        <taxon>Burkholderiales</taxon>
        <taxon>Burkholderiaceae</taxon>
        <taxon>Paraburkholderia</taxon>
    </lineage>
</organism>
<dbReference type="KEGG" id="bxe:Bxe_A4539"/>
<protein>
    <submittedName>
        <fullName evidence="2">Uncharacterized protein</fullName>
    </submittedName>
</protein>
<evidence type="ECO:0000313" key="1">
    <source>
        <dbReference type="EMBL" id="ABE30337.1"/>
    </source>
</evidence>
<dbReference type="AlphaFoldDB" id="Q13ZX2"/>
<dbReference type="EMBL" id="CP000270">
    <property type="protein sequence ID" value="ABE30337.1"/>
    <property type="molecule type" value="Genomic_DNA"/>
</dbReference>
<proteinExistence type="predicted"/>
<accession>Q13ZX2</accession>
<dbReference type="KEGG" id="bxe:Bxe_A2614"/>
<sequence>MHNEIQESWKGFSIHIRAIPVRHIATRSSANDTFIAILKIDRDGTTVADWHLPRFSERWTSAGEAQREAMGYAVKAIDAGCCGEPGTSFELAA</sequence>
<dbReference type="STRING" id="266265.Bxe_A2614"/>